<dbReference type="InterPro" id="IPR007413">
    <property type="entry name" value="YcjX-like"/>
</dbReference>
<organism evidence="1 2">
    <name type="scientific">Umboniibacter marinipuniceus</name>
    <dbReference type="NCBI Taxonomy" id="569599"/>
    <lineage>
        <taxon>Bacteria</taxon>
        <taxon>Pseudomonadati</taxon>
        <taxon>Pseudomonadota</taxon>
        <taxon>Gammaproteobacteria</taxon>
        <taxon>Cellvibrionales</taxon>
        <taxon>Cellvibrionaceae</taxon>
        <taxon>Umboniibacter</taxon>
    </lineage>
</organism>
<evidence type="ECO:0000313" key="2">
    <source>
        <dbReference type="Proteomes" id="UP000267187"/>
    </source>
</evidence>
<evidence type="ECO:0000313" key="1">
    <source>
        <dbReference type="EMBL" id="RMA81278.1"/>
    </source>
</evidence>
<reference evidence="1 2" key="1">
    <citation type="submission" date="2018-10" db="EMBL/GenBank/DDBJ databases">
        <title>Genomic Encyclopedia of Type Strains, Phase IV (KMG-IV): sequencing the most valuable type-strain genomes for metagenomic binning, comparative biology and taxonomic classification.</title>
        <authorList>
            <person name="Goeker M."/>
        </authorList>
    </citation>
    <scope>NUCLEOTIDE SEQUENCE [LARGE SCALE GENOMIC DNA]</scope>
    <source>
        <strain evidence="1 2">DSM 25080</strain>
    </source>
</reference>
<dbReference type="SUPFAM" id="SSF52540">
    <property type="entry name" value="P-loop containing nucleoside triphosphate hydrolases"/>
    <property type="match status" value="1"/>
</dbReference>
<dbReference type="EMBL" id="REFJ01000002">
    <property type="protein sequence ID" value="RMA81278.1"/>
    <property type="molecule type" value="Genomic_DNA"/>
</dbReference>
<dbReference type="PANTHER" id="PTHR38605:SF1">
    <property type="entry name" value="ATPASE"/>
    <property type="match status" value="1"/>
</dbReference>
<protein>
    <submittedName>
        <fullName evidence="1">Uncharacterized protein</fullName>
    </submittedName>
</protein>
<proteinExistence type="predicted"/>
<dbReference type="AlphaFoldDB" id="A0A3M0AEU7"/>
<name>A0A3M0AEU7_9GAMM</name>
<dbReference type="PANTHER" id="PTHR38605">
    <property type="entry name" value="ATPASE-RELATED"/>
    <property type="match status" value="1"/>
</dbReference>
<accession>A0A3M0AEU7</accession>
<keyword evidence="2" id="KW-1185">Reference proteome</keyword>
<dbReference type="Proteomes" id="UP000267187">
    <property type="component" value="Unassembled WGS sequence"/>
</dbReference>
<sequence length="455" mass="51687">MDQGVSVSTHHWERLRQERLKIGVAGLSGSGKSTFITSLIAQLRCFDEATLTSLSAHVEGRLRAVELLPPAKHREELGLFAFSKHHSQLVAETPSFPPSTERPSAIDVRINYVSRKGKRKSLIVEITDFPGEWLVDTALLEMNFEEWNSWQSKIWNEYEQGEIKEILAPLQLVNEGVDLESASSEPVSARFDEQLLKNTFENYKHYLQSKRSESGGTLYTPGQVTVPNDNVDCFPIPLFTVEEGERSRALFSLMEERYMNYVNGSVKPFYENHIKGLDRQVLLVDVQSVLHHGKQRKEEVSEALALIMGQVMFTETHSLMNWLSPHVDKIMIYATKADLVLPEDHEEMRKVVQQVAQDAIRYTKTQGASVHVEAVAAMRATRYSMDDRGEFLSAKTSEGKSVRFQNPTLIGAESLNYESFKQYALPSLQPRVKHGVPEHLRMDTAIEQILGDWLR</sequence>
<gene>
    <name evidence="1" type="ORF">DFR27_1087</name>
</gene>
<dbReference type="Pfam" id="PF04317">
    <property type="entry name" value="DUF463"/>
    <property type="match status" value="1"/>
</dbReference>
<dbReference type="InterPro" id="IPR027417">
    <property type="entry name" value="P-loop_NTPase"/>
</dbReference>
<comment type="caution">
    <text evidence="1">The sequence shown here is derived from an EMBL/GenBank/DDBJ whole genome shotgun (WGS) entry which is preliminary data.</text>
</comment>